<dbReference type="Proteomes" id="UP000802392">
    <property type="component" value="Unassembled WGS sequence"/>
</dbReference>
<sequence>MSGIIRMYKRDEEGTLHFREAWFDDDDHQFVINHGVVGHQSKTDETDVADASAVDGLMAAFAAQCEEDGYAEIPESEQFLVVAQLALKTKDGTERDRHLERKAKTALTGELAWRGLGIVEGSEIGNYHLNIFCVCPDVNKAVNAIKICVRGEDLDYTKLTVAVAPKSDPAAFKIKHSPKQGVGFTL</sequence>
<proteinExistence type="predicted"/>
<evidence type="ECO:0000313" key="1">
    <source>
        <dbReference type="EMBL" id="NIJ03079.1"/>
    </source>
</evidence>
<accession>A0ABX0TKH4</accession>
<keyword evidence="2" id="KW-1185">Reference proteome</keyword>
<evidence type="ECO:0000313" key="2">
    <source>
        <dbReference type="Proteomes" id="UP000802392"/>
    </source>
</evidence>
<dbReference type="RefSeq" id="WP_167268990.1">
    <property type="nucleotide sequence ID" value="NZ_BAAAVO010000011.1"/>
</dbReference>
<reference evidence="1 2" key="1">
    <citation type="submission" date="2020-03" db="EMBL/GenBank/DDBJ databases">
        <title>Genomic Encyclopedia of Type Strains, Phase III (KMG-III): the genomes of soil and plant-associated and newly described type strains.</title>
        <authorList>
            <person name="Whitman W."/>
        </authorList>
    </citation>
    <scope>NUCLEOTIDE SEQUENCE [LARGE SCALE GENOMIC DNA]</scope>
    <source>
        <strain evidence="1 2">CECT 4207</strain>
    </source>
</reference>
<name>A0ABX0TKH4_9MICC</name>
<dbReference type="EMBL" id="JAAOZD010000008">
    <property type="protein sequence ID" value="NIJ03079.1"/>
    <property type="molecule type" value="Genomic_DNA"/>
</dbReference>
<gene>
    <name evidence="1" type="ORF">FHR86_003427</name>
</gene>
<organism evidence="1 2">
    <name type="scientific">Paenarthrobacter ilicis</name>
    <dbReference type="NCBI Taxonomy" id="43665"/>
    <lineage>
        <taxon>Bacteria</taxon>
        <taxon>Bacillati</taxon>
        <taxon>Actinomycetota</taxon>
        <taxon>Actinomycetes</taxon>
        <taxon>Micrococcales</taxon>
        <taxon>Micrococcaceae</taxon>
        <taxon>Paenarthrobacter</taxon>
    </lineage>
</organism>
<protein>
    <submittedName>
        <fullName evidence="1">Uncharacterized protein</fullName>
    </submittedName>
</protein>
<comment type="caution">
    <text evidence="1">The sequence shown here is derived from an EMBL/GenBank/DDBJ whole genome shotgun (WGS) entry which is preliminary data.</text>
</comment>